<keyword evidence="1" id="KW-0175">Coiled coil</keyword>
<accession>A0ABU5NTA7</accession>
<name>A0ABU5NTA7_9GAMM</name>
<dbReference type="InterPro" id="IPR007139">
    <property type="entry name" value="DUF349"/>
</dbReference>
<proteinExistence type="predicted"/>
<keyword evidence="4" id="KW-1185">Reference proteome</keyword>
<dbReference type="EMBL" id="JAYDCJ010000001">
    <property type="protein sequence ID" value="MEA1079039.1"/>
    <property type="molecule type" value="Genomic_DNA"/>
</dbReference>
<evidence type="ECO:0000256" key="1">
    <source>
        <dbReference type="SAM" id="Coils"/>
    </source>
</evidence>
<reference evidence="3 4" key="1">
    <citation type="submission" date="2023-12" db="EMBL/GenBank/DDBJ databases">
        <title>Marinobacter qingdaonensis sp. nov., isolated from the intertidal sediment of Qingdao, PR China.</title>
        <authorList>
            <person name="Li Y."/>
        </authorList>
    </citation>
    <scope>NUCLEOTIDE SEQUENCE [LARGE SCALE GENOMIC DNA]</scope>
    <source>
        <strain evidence="3 4">ASW11-75</strain>
    </source>
</reference>
<feature type="region of interest" description="Disordered" evidence="2">
    <location>
        <begin position="1"/>
        <end position="52"/>
    </location>
</feature>
<evidence type="ECO:0000313" key="4">
    <source>
        <dbReference type="Proteomes" id="UP001305746"/>
    </source>
</evidence>
<sequence>MPAFIQKLFKPRKATETARKQQTAAPSPDVPEDDTRDTLRESQRATLDGAPEQAQLAELATAGVTADIRLQAARGLTDADYLHRVQKAAKGRDKTVYQTVRQALQSLREEQARFESLSNTIATLITNANDQARSEDTKLFEARLNALTQQWSRVEAHATAEQAQQFLEAVHHCNERLKAIQSAQEEEARHQEQAVQRQETLALLATTLDDLKAEVPESLPSLASLDALQKTQENRWLEATRDTSVDKSQQKTYEASMQALRTYIAAIRRASQAKDAIAALTDGAGEAADDDSDDQRQQARDLLADIDWPNDFPMPTLLEPVRRLAGKRQPAPPVSTENREQQQVMAAQLKESLSQLETALEAKQLKESRQFLKTAQQQLKSLDQRYGKPFQARLQLLAGQTRELSDWLGFATEPKQIALCEQMEYLAEQPMEPEAKAERIKDLQNEWRDLGGSSDRTLWSRFKAASDKAYEPCKDYFAAKSGLKQANLAKREAICRDLQAFLDQADWASIDWKAAEKIHQTARQEWKAAWPVEFRENRTVQKRFDELLKRLEAPLDQERQKNESQKQAIVERANELINHEPLQEAMNEAKRLQADWKAIGITRHREDRKLWQAFRKACDQIFARRDAQRNEQQQATQAADSAAKALLEAVQILDSSSDATALSDALDRLGSQQAPALSPAIRERIQGEKQRLKKAQANQRLAASVGYWQSLVTARVNGGADASEIPQHWPELAADQREVDHGDLVIRAEILGGIASPEADQKRRMEIQVQRLAEGMGSSEQTGDQSRELEKLVASWCLGRSGQSPDAALARRLNDALAALTAD</sequence>
<gene>
    <name evidence="3" type="ORF">U5822_00050</name>
</gene>
<dbReference type="Pfam" id="PF03993">
    <property type="entry name" value="DUF349"/>
    <property type="match status" value="3"/>
</dbReference>
<feature type="coiled-coil region" evidence="1">
    <location>
        <begin position="339"/>
        <end position="385"/>
    </location>
</feature>
<evidence type="ECO:0000256" key="2">
    <source>
        <dbReference type="SAM" id="MobiDB-lite"/>
    </source>
</evidence>
<dbReference type="RefSeq" id="WP_322853585.1">
    <property type="nucleotide sequence ID" value="NZ_JAYDCJ010000001.1"/>
</dbReference>
<evidence type="ECO:0000313" key="3">
    <source>
        <dbReference type="EMBL" id="MEA1079039.1"/>
    </source>
</evidence>
<protein>
    <submittedName>
        <fullName evidence="3">DUF349 domain-containing protein</fullName>
    </submittedName>
</protein>
<organism evidence="3 4">
    <name type="scientific">Marinobacter qingdaonensis</name>
    <dbReference type="NCBI Taxonomy" id="3108486"/>
    <lineage>
        <taxon>Bacteria</taxon>
        <taxon>Pseudomonadati</taxon>
        <taxon>Pseudomonadota</taxon>
        <taxon>Gammaproteobacteria</taxon>
        <taxon>Pseudomonadales</taxon>
        <taxon>Marinobacteraceae</taxon>
        <taxon>Marinobacter</taxon>
    </lineage>
</organism>
<comment type="caution">
    <text evidence="3">The sequence shown here is derived from an EMBL/GenBank/DDBJ whole genome shotgun (WGS) entry which is preliminary data.</text>
</comment>
<dbReference type="Proteomes" id="UP001305746">
    <property type="component" value="Unassembled WGS sequence"/>
</dbReference>